<reference evidence="1" key="1">
    <citation type="submission" date="2013-11" db="EMBL/GenBank/DDBJ databases">
        <title>Genome sequence of the fusiform rust pathogen reveals effectors for host alternation and coevolution with pine.</title>
        <authorList>
            <consortium name="DOE Joint Genome Institute"/>
            <person name="Smith K."/>
            <person name="Pendleton A."/>
            <person name="Kubisiak T."/>
            <person name="Anderson C."/>
            <person name="Salamov A."/>
            <person name="Aerts A."/>
            <person name="Riley R."/>
            <person name="Clum A."/>
            <person name="Lindquist E."/>
            <person name="Ence D."/>
            <person name="Campbell M."/>
            <person name="Kronenberg Z."/>
            <person name="Feau N."/>
            <person name="Dhillon B."/>
            <person name="Hamelin R."/>
            <person name="Burleigh J."/>
            <person name="Smith J."/>
            <person name="Yandell M."/>
            <person name="Nelson C."/>
            <person name="Grigoriev I."/>
            <person name="Davis J."/>
        </authorList>
    </citation>
    <scope>NUCLEOTIDE SEQUENCE</scope>
    <source>
        <strain evidence="1">G11</strain>
    </source>
</reference>
<gene>
    <name evidence="1" type="ORF">CROQUDRAFT_102652</name>
</gene>
<dbReference type="EMBL" id="MU168246">
    <property type="protein sequence ID" value="KAG0138907.1"/>
    <property type="molecule type" value="Genomic_DNA"/>
</dbReference>
<protein>
    <submittedName>
        <fullName evidence="1">Uncharacterized protein</fullName>
    </submittedName>
</protein>
<dbReference type="Proteomes" id="UP000886653">
    <property type="component" value="Unassembled WGS sequence"/>
</dbReference>
<organism evidence="1 2">
    <name type="scientific">Cronartium quercuum f. sp. fusiforme G11</name>
    <dbReference type="NCBI Taxonomy" id="708437"/>
    <lineage>
        <taxon>Eukaryota</taxon>
        <taxon>Fungi</taxon>
        <taxon>Dikarya</taxon>
        <taxon>Basidiomycota</taxon>
        <taxon>Pucciniomycotina</taxon>
        <taxon>Pucciniomycetes</taxon>
        <taxon>Pucciniales</taxon>
        <taxon>Coleosporiaceae</taxon>
        <taxon>Cronartium</taxon>
    </lineage>
</organism>
<accession>A0A9P6T4S3</accession>
<sequence length="302" mass="32576">MLGEANMGSIKTIFKELILMLKDMPTGGYSILDLSLRATCLTSKQPGSFLCKKAGFHDAVTLAEYGLWLASQASPPLSNPLDTVLASVLARVQAVEAKVDALLLDSANKAAAPPTPAPAPAPKEQSFASVTKMGARNMYPAKKQTPTAPKLLVPAKFPTISLIQSTCDRASFMQITSDPVKLRESINRSLAAELLIQHPTGPPKVIVHALACNCFTGEIQVQFLTQEEVDIINSLPTTSWVKEVDPGLQLKVEICPIIVHAIPTSFDPTNLDHMSTLMESHLGKPAIHRDQEIPLLINPPPH</sequence>
<proteinExistence type="predicted"/>
<dbReference type="AlphaFoldDB" id="A0A9P6T4S3"/>
<evidence type="ECO:0000313" key="2">
    <source>
        <dbReference type="Proteomes" id="UP000886653"/>
    </source>
</evidence>
<evidence type="ECO:0000313" key="1">
    <source>
        <dbReference type="EMBL" id="KAG0138907.1"/>
    </source>
</evidence>
<comment type="caution">
    <text evidence="1">The sequence shown here is derived from an EMBL/GenBank/DDBJ whole genome shotgun (WGS) entry which is preliminary data.</text>
</comment>
<name>A0A9P6T4S3_9BASI</name>
<keyword evidence="2" id="KW-1185">Reference proteome</keyword>